<dbReference type="Gene3D" id="3.40.430.10">
    <property type="entry name" value="Dihydrofolate Reductase, subunit A"/>
    <property type="match status" value="1"/>
</dbReference>
<name>A0ABT8DXJ6_9BURK</name>
<reference evidence="2 3" key="1">
    <citation type="submission" date="2023-06" db="EMBL/GenBank/DDBJ databases">
        <title>Pelomonas sp. PFR6 16S ribosomal RNA gene Genome sequencing and assembly.</title>
        <authorList>
            <person name="Woo H."/>
        </authorList>
    </citation>
    <scope>NUCLEOTIDE SEQUENCE [LARGE SCALE GENOMIC DNA]</scope>
    <source>
        <strain evidence="2 3">PFR6</strain>
    </source>
</reference>
<dbReference type="SUPFAM" id="SSF53597">
    <property type="entry name" value="Dihydrofolate reductase-like"/>
    <property type="match status" value="1"/>
</dbReference>
<comment type="caution">
    <text evidence="2">The sequence shown here is derived from an EMBL/GenBank/DDBJ whole genome shotgun (WGS) entry which is preliminary data.</text>
</comment>
<dbReference type="Proteomes" id="UP001228044">
    <property type="component" value="Unassembled WGS sequence"/>
</dbReference>
<dbReference type="InterPro" id="IPR024072">
    <property type="entry name" value="DHFR-like_dom_sf"/>
</dbReference>
<dbReference type="Pfam" id="PF01872">
    <property type="entry name" value="RibD_C"/>
    <property type="match status" value="1"/>
</dbReference>
<evidence type="ECO:0000313" key="2">
    <source>
        <dbReference type="EMBL" id="MDN3922200.1"/>
    </source>
</evidence>
<organism evidence="2 3">
    <name type="scientific">Roseateles violae</name>
    <dbReference type="NCBI Taxonomy" id="3058042"/>
    <lineage>
        <taxon>Bacteria</taxon>
        <taxon>Pseudomonadati</taxon>
        <taxon>Pseudomonadota</taxon>
        <taxon>Betaproteobacteria</taxon>
        <taxon>Burkholderiales</taxon>
        <taxon>Sphaerotilaceae</taxon>
        <taxon>Roseateles</taxon>
    </lineage>
</organism>
<proteinExistence type="predicted"/>
<dbReference type="InterPro" id="IPR002734">
    <property type="entry name" value="RibDG_C"/>
</dbReference>
<gene>
    <name evidence="2" type="ORF">QWJ38_18065</name>
</gene>
<evidence type="ECO:0000313" key="3">
    <source>
        <dbReference type="Proteomes" id="UP001228044"/>
    </source>
</evidence>
<protein>
    <submittedName>
        <fullName evidence="2">Dihydrofolate reductase family protein</fullName>
    </submittedName>
</protein>
<evidence type="ECO:0000259" key="1">
    <source>
        <dbReference type="Pfam" id="PF01872"/>
    </source>
</evidence>
<accession>A0ABT8DXJ6</accession>
<feature type="domain" description="Bacterial bifunctional deaminase-reductase C-terminal" evidence="1">
    <location>
        <begin position="3"/>
        <end position="178"/>
    </location>
</feature>
<dbReference type="EMBL" id="JAUHHC010000005">
    <property type="protein sequence ID" value="MDN3922200.1"/>
    <property type="molecule type" value="Genomic_DNA"/>
</dbReference>
<sequence>MGKLIVEQIVSLDGYAEDAQGSIDFFVNAGWVNEVDQEQLRLLSGVSAIVLGARTYRMFAAYWPSADPAREPVAVTIRELPKFVVSSTLKEAPWGADDVAEILAGDGVAALRQLRRRFAGDLIIWGSLSLSDALLRAGEVDVLRLRVLPLLLGRGRSFAPADLGLRSLALRSTRSFAGGLLVLEYAPAR</sequence>
<keyword evidence="3" id="KW-1185">Reference proteome</keyword>
<dbReference type="RefSeq" id="WP_290360513.1">
    <property type="nucleotide sequence ID" value="NZ_JAUHHC010000005.1"/>
</dbReference>